<dbReference type="SUPFAM" id="SSF52799">
    <property type="entry name" value="(Phosphotyrosine protein) phosphatases II"/>
    <property type="match status" value="1"/>
</dbReference>
<evidence type="ECO:0000259" key="1">
    <source>
        <dbReference type="PROSITE" id="PS50056"/>
    </source>
</evidence>
<dbReference type="InterPro" id="IPR025832">
    <property type="entry name" value="GxGYxYP_C"/>
</dbReference>
<protein>
    <submittedName>
        <fullName evidence="2">Protein-tyrosine phosphatase</fullName>
    </submittedName>
</protein>
<comment type="caution">
    <text evidence="2">The sequence shown here is derived from an EMBL/GenBank/DDBJ whole genome shotgun (WGS) entry which is preliminary data.</text>
</comment>
<sequence>MHKKLKSSTFILVPFILIIILFSSLINRTNSIECFKRNNVNIVLDSSRTSNTLPKNFRKTTDLTAIKNDKSLNINGLNKLNISGSQQFSVNNLPTLIKSIGTSLPITVVDLRQEAHGFINEFAVSWADEKNNANAGLTKNQVLLDEAAKLKNIKLNSPITFYNHPKKVILPTKIQDENEFVKSNYLSYSRIPVRDGGIPADDMVDYFIDFVKNKPKNSWIHFHCKYGIGRTVTFMIMYDMIKNYNEVSSDDIIKRQLALGNYDEHQIKSFYNNERMRFLKSFYEYCKENGESLNLKWSEWKKTSSTSYIKNPVVPKKLYVVSKDSMTPSEKAMIASLQGIVNSRSFSQIYTLDSKQPNYKVWLDDLNRNYKISYKIISNPWQLLNIYKNYIDGYVLYSNKTPKDPSINNACSLASLNKSIVVDESIESKVRISGITKIKGDCRNTDENWAYNNLWNNGLNHSLVIQLSPDKSGPLRDYAIMTKSLVFYEDSINKTTLRDKIFSSMDNNAICLGWGPDEFFNVSTASKYGISMVASDWSYNLTTLSAFPSQKIIKEPSLTIPQKGNFHYVTFLMSDGDNQQWTLGTNYNSTKWFGHPGRDKLNLGWSMSPSLYYLAPTVFNLYYKSISNEKTYNNFIVAPSGNGYIYPSKFDKGKLNTYIDTLNDYMQNVNEKYVSIIDKLAFNNINLWNKFTKKNNIQGLFYLDYDKHNKFQGKILWSNNKPIVSCRDLLWNNIEEEDELVRNINDRVNLGQVNACDPLSYTFVYVHAWSKNVQNVEDVINKLRQNPNVKVVTPEAFMELIKNNIKH</sequence>
<dbReference type="RefSeq" id="WP_209701026.1">
    <property type="nucleotide sequence ID" value="NZ_JAGGLM010000002.1"/>
</dbReference>
<feature type="domain" description="Tyrosine specific protein phosphatases" evidence="1">
    <location>
        <begin position="205"/>
        <end position="254"/>
    </location>
</feature>
<dbReference type="PANTHER" id="PTHR37321:SF1">
    <property type="entry name" value="EXPORTED PROTEIN"/>
    <property type="match status" value="1"/>
</dbReference>
<dbReference type="InterPro" id="IPR048309">
    <property type="entry name" value="GxGYxYP_N_3rd"/>
</dbReference>
<dbReference type="Pfam" id="PF20957">
    <property type="entry name" value="GxGYxYP_N_2nd"/>
    <property type="match status" value="1"/>
</dbReference>
<reference evidence="2 3" key="1">
    <citation type="submission" date="2021-03" db="EMBL/GenBank/DDBJ databases">
        <title>Genomic Encyclopedia of Type Strains, Phase IV (KMG-IV): sequencing the most valuable type-strain genomes for metagenomic binning, comparative biology and taxonomic classification.</title>
        <authorList>
            <person name="Goeker M."/>
        </authorList>
    </citation>
    <scope>NUCLEOTIDE SEQUENCE [LARGE SCALE GENOMIC DNA]</scope>
    <source>
        <strain evidence="2 3">DSM 28783</strain>
    </source>
</reference>
<dbReference type="EMBL" id="JAGGLM010000002">
    <property type="protein sequence ID" value="MBP2032109.1"/>
    <property type="molecule type" value="Genomic_DNA"/>
</dbReference>
<proteinExistence type="predicted"/>
<dbReference type="InterPro" id="IPR038410">
    <property type="entry name" value="GxGYxYP_C_sf"/>
</dbReference>
<dbReference type="Gene3D" id="3.90.190.10">
    <property type="entry name" value="Protein tyrosine phosphatase superfamily"/>
    <property type="match status" value="1"/>
</dbReference>
<evidence type="ECO:0000313" key="3">
    <source>
        <dbReference type="Proteomes" id="UP001519307"/>
    </source>
</evidence>
<dbReference type="InterPro" id="IPR029021">
    <property type="entry name" value="Prot-tyrosine_phosphatase-like"/>
</dbReference>
<dbReference type="Pfam" id="PF20958">
    <property type="entry name" value="GxGYxYP_N_3rd"/>
    <property type="match status" value="1"/>
</dbReference>
<dbReference type="PROSITE" id="PS50056">
    <property type="entry name" value="TYR_PHOSPHATASE_2"/>
    <property type="match status" value="1"/>
</dbReference>
<organism evidence="2 3">
    <name type="scientific">Clostridium algifaecis</name>
    <dbReference type="NCBI Taxonomy" id="1472040"/>
    <lineage>
        <taxon>Bacteria</taxon>
        <taxon>Bacillati</taxon>
        <taxon>Bacillota</taxon>
        <taxon>Clostridia</taxon>
        <taxon>Eubacteriales</taxon>
        <taxon>Clostridiaceae</taxon>
        <taxon>Clostridium</taxon>
    </lineage>
</organism>
<dbReference type="InterPro" id="IPR000387">
    <property type="entry name" value="Tyr_Pase_dom"/>
</dbReference>
<dbReference type="Gene3D" id="3.20.20.490">
    <property type="entry name" value="GxGYxYP glycoside hydrolase, C-terminal domain"/>
    <property type="match status" value="1"/>
</dbReference>
<gene>
    <name evidence="2" type="ORF">J2Z42_000774</name>
</gene>
<evidence type="ECO:0000313" key="2">
    <source>
        <dbReference type="EMBL" id="MBP2032109.1"/>
    </source>
</evidence>
<name>A0ABS4KTE0_9CLOT</name>
<dbReference type="SMART" id="SM01301">
    <property type="entry name" value="PTPlike_phytase"/>
    <property type="match status" value="1"/>
</dbReference>
<dbReference type="PANTHER" id="PTHR37321">
    <property type="entry name" value="EXPORTED PROTEIN-RELATED"/>
    <property type="match status" value="1"/>
</dbReference>
<keyword evidence="3" id="KW-1185">Reference proteome</keyword>
<dbReference type="Pfam" id="PF14566">
    <property type="entry name" value="PTPlike_phytase"/>
    <property type="match status" value="1"/>
</dbReference>
<dbReference type="Gene3D" id="3.30.70.1690">
    <property type="match status" value="1"/>
</dbReference>
<dbReference type="InterPro" id="IPR048310">
    <property type="entry name" value="GxGYxYP_N_2nd"/>
</dbReference>
<accession>A0ABS4KTE0</accession>
<dbReference type="InterPro" id="IPR032626">
    <property type="entry name" value="GxGYxYP_N_1st"/>
</dbReference>
<dbReference type="Proteomes" id="UP001519307">
    <property type="component" value="Unassembled WGS sequence"/>
</dbReference>
<dbReference type="Pfam" id="PF16216">
    <property type="entry name" value="GxGYxYP_N"/>
    <property type="match status" value="1"/>
</dbReference>
<dbReference type="Pfam" id="PF14323">
    <property type="entry name" value="GxGYxYP_C"/>
    <property type="match status" value="1"/>
</dbReference>